<dbReference type="AlphaFoldDB" id="A0A3M2M4E4"/>
<protein>
    <submittedName>
        <fullName evidence="3">Uncharacterized protein</fullName>
    </submittedName>
</protein>
<accession>A0A3M2M4E4</accession>
<evidence type="ECO:0000256" key="2">
    <source>
        <dbReference type="SAM" id="Phobius"/>
    </source>
</evidence>
<keyword evidence="2" id="KW-1133">Transmembrane helix</keyword>
<feature type="transmembrane region" description="Helical" evidence="2">
    <location>
        <begin position="57"/>
        <end position="79"/>
    </location>
</feature>
<dbReference type="RefSeq" id="WP_122182628.1">
    <property type="nucleotide sequence ID" value="NZ_RFFJ01000016.1"/>
</dbReference>
<name>A0A3M2M4E4_9ACTN</name>
<evidence type="ECO:0000313" key="4">
    <source>
        <dbReference type="Proteomes" id="UP000278673"/>
    </source>
</evidence>
<evidence type="ECO:0000256" key="1">
    <source>
        <dbReference type="SAM" id="MobiDB-lite"/>
    </source>
</evidence>
<proteinExistence type="predicted"/>
<keyword evidence="4" id="KW-1185">Reference proteome</keyword>
<sequence length="89" mass="10159">MPHRYRCNQCRTTWPEGPRGQAEGDRDRHRRRTHDGGAPDAGDAIDWRPVTPPSERVNWGAVIKFVAFFALLVIANKLWPYIAPHVGSR</sequence>
<keyword evidence="2" id="KW-0472">Membrane</keyword>
<keyword evidence="2" id="KW-0812">Transmembrane</keyword>
<reference evidence="3 4" key="1">
    <citation type="submission" date="2018-10" db="EMBL/GenBank/DDBJ databases">
        <title>Isolation, diversity and antifungal activity of actinobacteria from wheat.</title>
        <authorList>
            <person name="Han C."/>
        </authorList>
    </citation>
    <scope>NUCLEOTIDE SEQUENCE [LARGE SCALE GENOMIC DNA]</scope>
    <source>
        <strain evidence="3 4">NEAU-YY642</strain>
    </source>
</reference>
<dbReference type="Proteomes" id="UP000278673">
    <property type="component" value="Unassembled WGS sequence"/>
</dbReference>
<evidence type="ECO:0000313" key="3">
    <source>
        <dbReference type="EMBL" id="RMI44421.1"/>
    </source>
</evidence>
<comment type="caution">
    <text evidence="3">The sequence shown here is derived from an EMBL/GenBank/DDBJ whole genome shotgun (WGS) entry which is preliminary data.</text>
</comment>
<dbReference type="EMBL" id="RFFJ01000016">
    <property type="protein sequence ID" value="RMI44421.1"/>
    <property type="molecule type" value="Genomic_DNA"/>
</dbReference>
<feature type="region of interest" description="Disordered" evidence="1">
    <location>
        <begin position="1"/>
        <end position="50"/>
    </location>
</feature>
<gene>
    <name evidence="3" type="ORF">EBN88_05320</name>
</gene>
<organism evidence="3 4">
    <name type="scientific">Streptomyces triticirhizae</name>
    <dbReference type="NCBI Taxonomy" id="2483353"/>
    <lineage>
        <taxon>Bacteria</taxon>
        <taxon>Bacillati</taxon>
        <taxon>Actinomycetota</taxon>
        <taxon>Actinomycetes</taxon>
        <taxon>Kitasatosporales</taxon>
        <taxon>Streptomycetaceae</taxon>
        <taxon>Streptomyces</taxon>
    </lineage>
</organism>